<dbReference type="InterPro" id="IPR001608">
    <property type="entry name" value="Ala_racemase_N"/>
</dbReference>
<dbReference type="SMART" id="SM01005">
    <property type="entry name" value="Ala_racemase_C"/>
    <property type="match status" value="1"/>
</dbReference>
<keyword evidence="10" id="KW-1185">Reference proteome</keyword>
<comment type="caution">
    <text evidence="9">The sequence shown here is derived from an EMBL/GenBank/DDBJ whole genome shotgun (WGS) entry which is preliminary data.</text>
</comment>
<evidence type="ECO:0000259" key="8">
    <source>
        <dbReference type="SMART" id="SM01005"/>
    </source>
</evidence>
<comment type="similarity">
    <text evidence="5">Belongs to the alanine racemase family.</text>
</comment>
<dbReference type="PANTHER" id="PTHR30511:SF0">
    <property type="entry name" value="ALANINE RACEMASE, CATABOLIC-RELATED"/>
    <property type="match status" value="1"/>
</dbReference>
<dbReference type="Pfam" id="PF01168">
    <property type="entry name" value="Ala_racemase_N"/>
    <property type="match status" value="1"/>
</dbReference>
<evidence type="ECO:0000256" key="5">
    <source>
        <dbReference type="HAMAP-Rule" id="MF_01201"/>
    </source>
</evidence>
<keyword evidence="3 5" id="KW-0663">Pyridoxal phosphate</keyword>
<name>A0A0F4LT07_9LACO</name>
<dbReference type="GO" id="GO:0009252">
    <property type="term" value="P:peptidoglycan biosynthetic process"/>
    <property type="evidence" value="ECO:0007669"/>
    <property type="project" value="TreeGrafter"/>
</dbReference>
<dbReference type="GO" id="GO:0030170">
    <property type="term" value="F:pyridoxal phosphate binding"/>
    <property type="evidence" value="ECO:0007669"/>
    <property type="project" value="UniProtKB-UniRule"/>
</dbReference>
<sequence length="369" mass="40414">MQPSVHRPTQIIIDRQAIRANLAHQRQILDPTTQIFAVVKADGYHHGAVPVARLLHEQHIAGFCVATLDEALELRAAGLTEPILVLGVTPVAQTTLASQQDISLTAPSQAWLEAAAQSVTQPLKIHLALDTGMGRIGLTSVASVQQACHFLQQTPQLIAEGIFTHFATADEKNTDYLQHQMTLFDQMTAHLPIKFKYMHCANSATALWHLSYQKQLVRFGIALYGLNPSGTAITDLPYALQPALSLETEISHLKLLPAGQKISYGATYTTATDEFIATLPIGYADGWLRRLSGSSVLVAGQRCPIVGRICMDQMMIKVPQAYPVGTKVTLIGSNQGQTITVDELAEYSHTINYEIICNLSDRIPRKYVN</sequence>
<dbReference type="RefSeq" id="WP_046317456.1">
    <property type="nucleotide sequence ID" value="NZ_JBHSZT010000005.1"/>
</dbReference>
<feature type="active site" description="Proton acceptor; specific for D-alanine" evidence="5">
    <location>
        <position position="40"/>
    </location>
</feature>
<evidence type="ECO:0000256" key="1">
    <source>
        <dbReference type="ARBA" id="ARBA00000316"/>
    </source>
</evidence>
<dbReference type="Proteomes" id="UP000033558">
    <property type="component" value="Unassembled WGS sequence"/>
</dbReference>
<comment type="cofactor">
    <cofactor evidence="2 5 6">
        <name>pyridoxal 5'-phosphate</name>
        <dbReference type="ChEBI" id="CHEBI:597326"/>
    </cofactor>
</comment>
<accession>A0A0F4LT07</accession>
<dbReference type="HAMAP" id="MF_01201">
    <property type="entry name" value="Ala_racemase"/>
    <property type="match status" value="1"/>
</dbReference>
<dbReference type="FunFam" id="3.20.20.10:FF:000002">
    <property type="entry name" value="Alanine racemase"/>
    <property type="match status" value="1"/>
</dbReference>
<dbReference type="InterPro" id="IPR009006">
    <property type="entry name" value="Ala_racemase/Decarboxylase_C"/>
</dbReference>
<feature type="modified residue" description="N6-(pyridoxal phosphate)lysine" evidence="5 6">
    <location>
        <position position="40"/>
    </location>
</feature>
<dbReference type="EC" id="5.1.1.1" evidence="5"/>
<dbReference type="FunFam" id="2.40.37.10:FF:000006">
    <property type="entry name" value="Alanine racemase"/>
    <property type="match status" value="1"/>
</dbReference>
<dbReference type="InterPro" id="IPR011079">
    <property type="entry name" value="Ala_racemase_C"/>
</dbReference>
<evidence type="ECO:0000256" key="2">
    <source>
        <dbReference type="ARBA" id="ARBA00001933"/>
    </source>
</evidence>
<dbReference type="GO" id="GO:0005829">
    <property type="term" value="C:cytosol"/>
    <property type="evidence" value="ECO:0007669"/>
    <property type="project" value="TreeGrafter"/>
</dbReference>
<dbReference type="STRING" id="1218492.JG30_13790"/>
<dbReference type="GO" id="GO:0008784">
    <property type="term" value="F:alanine racemase activity"/>
    <property type="evidence" value="ECO:0007669"/>
    <property type="project" value="UniProtKB-UniRule"/>
</dbReference>
<dbReference type="PATRIC" id="fig|1218492.5.peg.1430"/>
<keyword evidence="4 5" id="KW-0413">Isomerase</keyword>
<gene>
    <name evidence="9" type="ORF">JG30_13790</name>
</gene>
<comment type="catalytic activity">
    <reaction evidence="1 5">
        <text>L-alanine = D-alanine</text>
        <dbReference type="Rhea" id="RHEA:20249"/>
        <dbReference type="ChEBI" id="CHEBI:57416"/>
        <dbReference type="ChEBI" id="CHEBI:57972"/>
        <dbReference type="EC" id="5.1.1.1"/>
    </reaction>
</comment>
<dbReference type="Gene3D" id="2.40.37.10">
    <property type="entry name" value="Lyase, Ornithine Decarboxylase, Chain A, domain 1"/>
    <property type="match status" value="1"/>
</dbReference>
<dbReference type="Pfam" id="PF00842">
    <property type="entry name" value="Ala_racemase_C"/>
    <property type="match status" value="1"/>
</dbReference>
<dbReference type="HOGENOM" id="CLU_028393_2_1_9"/>
<dbReference type="CDD" id="cd00430">
    <property type="entry name" value="PLPDE_III_AR"/>
    <property type="match status" value="1"/>
</dbReference>
<dbReference type="OrthoDB" id="9813814at2"/>
<evidence type="ECO:0000256" key="7">
    <source>
        <dbReference type="PIRSR" id="PIRSR600821-52"/>
    </source>
</evidence>
<dbReference type="UniPathway" id="UPA00042">
    <property type="reaction ID" value="UER00497"/>
</dbReference>
<evidence type="ECO:0000256" key="3">
    <source>
        <dbReference type="ARBA" id="ARBA00022898"/>
    </source>
</evidence>
<feature type="domain" description="Alanine racemase C-terminal" evidence="8">
    <location>
        <begin position="243"/>
        <end position="368"/>
    </location>
</feature>
<dbReference type="GO" id="GO:0030632">
    <property type="term" value="P:D-alanine biosynthetic process"/>
    <property type="evidence" value="ECO:0007669"/>
    <property type="project" value="UniProtKB-UniRule"/>
</dbReference>
<dbReference type="InterPro" id="IPR029066">
    <property type="entry name" value="PLP-binding_barrel"/>
</dbReference>
<feature type="binding site" evidence="5 7">
    <location>
        <position position="311"/>
    </location>
    <ligand>
        <name>substrate</name>
    </ligand>
</feature>
<dbReference type="NCBIfam" id="TIGR00492">
    <property type="entry name" value="alr"/>
    <property type="match status" value="1"/>
</dbReference>
<feature type="binding site" evidence="5 7">
    <location>
        <position position="135"/>
    </location>
    <ligand>
        <name>substrate</name>
    </ligand>
</feature>
<comment type="pathway">
    <text evidence="5">Amino-acid biosynthesis; D-alanine biosynthesis; D-alanine from L-alanine: step 1/1.</text>
</comment>
<dbReference type="SUPFAM" id="SSF50621">
    <property type="entry name" value="Alanine racemase C-terminal domain-like"/>
    <property type="match status" value="1"/>
</dbReference>
<dbReference type="SUPFAM" id="SSF51419">
    <property type="entry name" value="PLP-binding barrel"/>
    <property type="match status" value="1"/>
</dbReference>
<dbReference type="Gene3D" id="3.20.20.10">
    <property type="entry name" value="Alanine racemase"/>
    <property type="match status" value="1"/>
</dbReference>
<dbReference type="InterPro" id="IPR000821">
    <property type="entry name" value="Ala_racemase"/>
</dbReference>
<evidence type="ECO:0000256" key="6">
    <source>
        <dbReference type="PIRSR" id="PIRSR600821-50"/>
    </source>
</evidence>
<dbReference type="PANTHER" id="PTHR30511">
    <property type="entry name" value="ALANINE RACEMASE"/>
    <property type="match status" value="1"/>
</dbReference>
<organism evidence="9 10">
    <name type="scientific">Bombilactobacillus mellifer</name>
    <dbReference type="NCBI Taxonomy" id="1218492"/>
    <lineage>
        <taxon>Bacteria</taxon>
        <taxon>Bacillati</taxon>
        <taxon>Bacillota</taxon>
        <taxon>Bacilli</taxon>
        <taxon>Lactobacillales</taxon>
        <taxon>Lactobacillaceae</taxon>
        <taxon>Bombilactobacillus</taxon>
    </lineage>
</organism>
<dbReference type="EMBL" id="JXJQ01000010">
    <property type="protein sequence ID" value="KJY60691.1"/>
    <property type="molecule type" value="Genomic_DNA"/>
</dbReference>
<protein>
    <recommendedName>
        <fullName evidence="5">Alanine racemase</fullName>
        <ecNumber evidence="5">5.1.1.1</ecNumber>
    </recommendedName>
</protein>
<evidence type="ECO:0000313" key="9">
    <source>
        <dbReference type="EMBL" id="KJY60691.1"/>
    </source>
</evidence>
<evidence type="ECO:0000256" key="4">
    <source>
        <dbReference type="ARBA" id="ARBA00023235"/>
    </source>
</evidence>
<dbReference type="AlphaFoldDB" id="A0A0F4LT07"/>
<comment type="function">
    <text evidence="5">Catalyzes the interconversion of L-alanine and D-alanine. May also act on other amino acids.</text>
</comment>
<reference evidence="9 10" key="1">
    <citation type="submission" date="2015-01" db="EMBL/GenBank/DDBJ databases">
        <title>Comparative genomics of the lactic acid bacteria isolated from the honey bee gut.</title>
        <authorList>
            <person name="Ellegaard K.M."/>
            <person name="Tamarit D."/>
            <person name="Javelind E."/>
            <person name="Olofsson T."/>
            <person name="Andersson S.G."/>
            <person name="Vasquez A."/>
        </authorList>
    </citation>
    <scope>NUCLEOTIDE SEQUENCE [LARGE SCALE GENOMIC DNA]</scope>
    <source>
        <strain evidence="9 10">Bin4</strain>
    </source>
</reference>
<dbReference type="PRINTS" id="PR00992">
    <property type="entry name" value="ALARACEMASE"/>
</dbReference>
<evidence type="ECO:0000313" key="10">
    <source>
        <dbReference type="Proteomes" id="UP000033558"/>
    </source>
</evidence>
<proteinExistence type="inferred from homology"/>
<feature type="active site" description="Proton acceptor; specific for L-alanine" evidence="5">
    <location>
        <position position="264"/>
    </location>
</feature>